<reference evidence="2" key="1">
    <citation type="submission" date="2018-09" db="EMBL/GenBank/DDBJ databases">
        <title>Chryseolinea sp. KIS68-18 isolated from soil.</title>
        <authorList>
            <person name="Weon H.-Y."/>
            <person name="Kwon S.-W."/>
            <person name="Lee S.A."/>
        </authorList>
    </citation>
    <scope>NUCLEOTIDE SEQUENCE [LARGE SCALE GENOMIC DNA]</scope>
    <source>
        <strain evidence="2">KIS68-18</strain>
    </source>
</reference>
<dbReference type="Proteomes" id="UP000266183">
    <property type="component" value="Chromosome"/>
</dbReference>
<name>A0A385SXF8_9BACT</name>
<protein>
    <submittedName>
        <fullName evidence="1">Uncharacterized protein</fullName>
    </submittedName>
</protein>
<gene>
    <name evidence="1" type="ORF">D4L85_32590</name>
</gene>
<dbReference type="AlphaFoldDB" id="A0A385SXF8"/>
<proteinExistence type="predicted"/>
<organism evidence="1 2">
    <name type="scientific">Chryseolinea soli</name>
    <dbReference type="NCBI Taxonomy" id="2321403"/>
    <lineage>
        <taxon>Bacteria</taxon>
        <taxon>Pseudomonadati</taxon>
        <taxon>Bacteroidota</taxon>
        <taxon>Cytophagia</taxon>
        <taxon>Cytophagales</taxon>
        <taxon>Fulvivirgaceae</taxon>
        <taxon>Chryseolinea</taxon>
    </lineage>
</organism>
<keyword evidence="2" id="KW-1185">Reference proteome</keyword>
<dbReference type="EMBL" id="CP032382">
    <property type="protein sequence ID" value="AYB35031.1"/>
    <property type="molecule type" value="Genomic_DNA"/>
</dbReference>
<accession>A0A385SXF8</accession>
<evidence type="ECO:0000313" key="1">
    <source>
        <dbReference type="EMBL" id="AYB35031.1"/>
    </source>
</evidence>
<evidence type="ECO:0000313" key="2">
    <source>
        <dbReference type="Proteomes" id="UP000266183"/>
    </source>
</evidence>
<dbReference type="OrthoDB" id="980133at2"/>
<dbReference type="RefSeq" id="WP_119758282.1">
    <property type="nucleotide sequence ID" value="NZ_CP032382.1"/>
</dbReference>
<dbReference type="KEGG" id="chk:D4L85_32590"/>
<sequence length="518" mass="57002">MRLCIILIFTCLGLTVGYGQQASVDSLLNRIPSTDSLREFLPKDTLLQKSHHKVDSIQSSFYHGADSLKGIYQRPISKLDSVQNKLQHRLDSLTTLNLPTGKVTHALDSVNQLREKTVAGFNEKLNALKGKTTGKLKQLDLPPELKGKVSAVTGKVDGFQIPGSELGLPAVGGTSLGKIDGLNKISGVDLPQTGGLGSIQDAAKVGELQNVTSQMGEVSKVTGQAGEYATQLKEVKAVAGGDLSNTAELSKTAETKAAELSGIKDLEGQTKALDQYKDMAGKAGDPDAMKEEAVTKVKQVAVNHFAGKEKQLQEAMDMVSKYKQKYGSLNSLSDIPKKRPNEMRGKPWYERVLPGIAMQMQKKGEDLMVDFNPYAGYRFTGRITAGAGWNQRVAYNTKRNYFDHSARVYGPRVYGEFKLWKGFSPRLEVETMNTFVPPLTRVAIPDAGSREWVWGVFTGMKKEYRFIKNVKGTALIMVRLFDPHHKSPYADVLNVRFGFEFPIKKKPKTAKEAKPSKS</sequence>